<accession>H2ZR85</accession>
<comment type="cofactor">
    <cofactor evidence="1">
        <name>pyridoxal 5'-phosphate</name>
        <dbReference type="ChEBI" id="CHEBI:597326"/>
    </cofactor>
</comment>
<feature type="domain" description="Aminotransferase class I/classII large" evidence="6">
    <location>
        <begin position="76"/>
        <end position="418"/>
    </location>
</feature>
<proteinExistence type="inferred from homology"/>
<dbReference type="InterPro" id="IPR050087">
    <property type="entry name" value="AON_synthase_class-II"/>
</dbReference>
<keyword evidence="4" id="KW-0663">Pyridoxal phosphate</keyword>
<dbReference type="GO" id="GO:0005739">
    <property type="term" value="C:mitochondrion"/>
    <property type="evidence" value="ECO:0007669"/>
    <property type="project" value="TreeGrafter"/>
</dbReference>
<dbReference type="GO" id="GO:0008890">
    <property type="term" value="F:glycine C-acetyltransferase activity"/>
    <property type="evidence" value="ECO:0007669"/>
    <property type="project" value="InterPro"/>
</dbReference>
<evidence type="ECO:0000256" key="4">
    <source>
        <dbReference type="ARBA" id="ARBA00022898"/>
    </source>
</evidence>
<dbReference type="NCBIfam" id="NF005394">
    <property type="entry name" value="PRK06939.1"/>
    <property type="match status" value="1"/>
</dbReference>
<dbReference type="InterPro" id="IPR015424">
    <property type="entry name" value="PyrdxlP-dep_Trfase"/>
</dbReference>
<evidence type="ECO:0000256" key="5">
    <source>
        <dbReference type="ARBA" id="ARBA00023315"/>
    </source>
</evidence>
<dbReference type="InterPro" id="IPR015421">
    <property type="entry name" value="PyrdxlP-dep_Trfase_major"/>
</dbReference>
<dbReference type="PANTHER" id="PTHR13693">
    <property type="entry name" value="CLASS II AMINOTRANSFERASE/8-AMINO-7-OXONONANOATE SYNTHASE"/>
    <property type="match status" value="1"/>
</dbReference>
<dbReference type="NCBIfam" id="TIGR01822">
    <property type="entry name" value="2am3keto_CoA"/>
    <property type="match status" value="1"/>
</dbReference>
<reference evidence="7" key="2">
    <citation type="submission" date="2025-08" db="UniProtKB">
        <authorList>
            <consortium name="Ensembl"/>
        </authorList>
    </citation>
    <scope>IDENTIFICATION</scope>
</reference>
<keyword evidence="3" id="KW-0808">Transferase</keyword>
<evidence type="ECO:0000259" key="6">
    <source>
        <dbReference type="Pfam" id="PF00155"/>
    </source>
</evidence>
<evidence type="ECO:0000313" key="7">
    <source>
        <dbReference type="Ensembl" id="ENSCSAVP00000020101.1"/>
    </source>
</evidence>
<protein>
    <recommendedName>
        <fullName evidence="6">Aminotransferase class I/classII large domain-containing protein</fullName>
    </recommendedName>
</protein>
<keyword evidence="5" id="KW-0012">Acyltransferase</keyword>
<dbReference type="CDD" id="cd06454">
    <property type="entry name" value="KBL_like"/>
    <property type="match status" value="1"/>
</dbReference>
<reference evidence="8" key="1">
    <citation type="submission" date="2003-08" db="EMBL/GenBank/DDBJ databases">
        <authorList>
            <person name="Birren B."/>
            <person name="Nusbaum C."/>
            <person name="Abebe A."/>
            <person name="Abouelleil A."/>
            <person name="Adekoya E."/>
            <person name="Ait-zahra M."/>
            <person name="Allen N."/>
            <person name="Allen T."/>
            <person name="An P."/>
            <person name="Anderson M."/>
            <person name="Anderson S."/>
            <person name="Arachchi H."/>
            <person name="Armbruster J."/>
            <person name="Bachantsang P."/>
            <person name="Baldwin J."/>
            <person name="Barry A."/>
            <person name="Bayul T."/>
            <person name="Blitshsteyn B."/>
            <person name="Bloom T."/>
            <person name="Blye J."/>
            <person name="Boguslavskiy L."/>
            <person name="Borowsky M."/>
            <person name="Boukhgalter B."/>
            <person name="Brunache A."/>
            <person name="Butler J."/>
            <person name="Calixte N."/>
            <person name="Calvo S."/>
            <person name="Camarata J."/>
            <person name="Campo K."/>
            <person name="Chang J."/>
            <person name="Cheshatsang Y."/>
            <person name="Citroen M."/>
            <person name="Collymore A."/>
            <person name="Considine T."/>
            <person name="Cook A."/>
            <person name="Cooke P."/>
            <person name="Corum B."/>
            <person name="Cuomo C."/>
            <person name="David R."/>
            <person name="Dawoe T."/>
            <person name="Degray S."/>
            <person name="Dodge S."/>
            <person name="Dooley K."/>
            <person name="Dorje P."/>
            <person name="Dorjee K."/>
            <person name="Dorris L."/>
            <person name="Duffey N."/>
            <person name="Dupes A."/>
            <person name="Elkins T."/>
            <person name="Engels R."/>
            <person name="Erickson J."/>
            <person name="Farina A."/>
            <person name="Faro S."/>
            <person name="Ferreira P."/>
            <person name="Fischer H."/>
            <person name="Fitzgerald M."/>
            <person name="Foley K."/>
            <person name="Gage D."/>
            <person name="Galagan J."/>
            <person name="Gearin G."/>
            <person name="Gnerre S."/>
            <person name="Gnirke A."/>
            <person name="Goyette A."/>
            <person name="Graham J."/>
            <person name="Grandbois E."/>
            <person name="Gyaltsen K."/>
            <person name="Hafez N."/>
            <person name="Hagopian D."/>
            <person name="Hagos B."/>
            <person name="Hall J."/>
            <person name="Hatcher B."/>
            <person name="Heller A."/>
            <person name="Higgins H."/>
            <person name="Honan T."/>
            <person name="Horn A."/>
            <person name="Houde N."/>
            <person name="Hughes L."/>
            <person name="Hulme W."/>
            <person name="Husby E."/>
            <person name="Iliev I."/>
            <person name="Jaffe D."/>
            <person name="Jones C."/>
            <person name="Kamal M."/>
            <person name="Kamat A."/>
            <person name="Kamvysselis M."/>
            <person name="Karlsson E."/>
            <person name="Kells C."/>
            <person name="Kieu A."/>
            <person name="Kisner P."/>
            <person name="Kodira C."/>
            <person name="Kulbokas E."/>
            <person name="Labutti K."/>
            <person name="Lama D."/>
            <person name="Landers T."/>
            <person name="Leger J."/>
            <person name="Levine S."/>
            <person name="Lewis D."/>
            <person name="Lewis T."/>
            <person name="Lindblad-toh K."/>
            <person name="Liu X."/>
            <person name="Lokyitsang T."/>
            <person name="Lokyitsang Y."/>
            <person name="Lucien O."/>
            <person name="Lui A."/>
            <person name="Ma L.J."/>
            <person name="Mabbitt R."/>
            <person name="Macdonald J."/>
            <person name="Maclean C."/>
            <person name="Major J."/>
            <person name="Manning J."/>
            <person name="Marabella R."/>
            <person name="Maru K."/>
            <person name="Matthews C."/>
            <person name="Mauceli E."/>
            <person name="Mccarthy M."/>
            <person name="Mcdonough S."/>
            <person name="Mcghee T."/>
            <person name="Meldrim J."/>
            <person name="Meneus L."/>
            <person name="Mesirov J."/>
            <person name="Mihalev A."/>
            <person name="Mihova T."/>
            <person name="Mikkelsen T."/>
            <person name="Mlenga V."/>
            <person name="Moru K."/>
            <person name="Mozes J."/>
            <person name="Mulrain L."/>
            <person name="Munson G."/>
            <person name="Naylor J."/>
            <person name="Newes C."/>
            <person name="Nguyen C."/>
            <person name="Nguyen N."/>
            <person name="Nguyen T."/>
            <person name="Nicol R."/>
            <person name="Nielsen C."/>
            <person name="Nizzari M."/>
            <person name="Norbu C."/>
            <person name="Norbu N."/>
            <person name="O'donnell P."/>
            <person name="Okoawo O."/>
            <person name="O'leary S."/>
            <person name="Omotosho B."/>
            <person name="O'neill K."/>
            <person name="Osman S."/>
            <person name="Parker S."/>
            <person name="Perrin D."/>
            <person name="Phunkhang P."/>
            <person name="Piqani B."/>
            <person name="Purcell S."/>
            <person name="Rachupka T."/>
            <person name="Ramasamy U."/>
            <person name="Rameau R."/>
            <person name="Ray V."/>
            <person name="Raymond C."/>
            <person name="Retta R."/>
            <person name="Richardson S."/>
            <person name="Rise C."/>
            <person name="Rodriguez J."/>
            <person name="Rogers J."/>
            <person name="Rogov P."/>
            <person name="Rutman M."/>
            <person name="Schupbach R."/>
            <person name="Seaman C."/>
            <person name="Settipalli S."/>
            <person name="Sharpe T."/>
            <person name="Sheridan J."/>
            <person name="Sherpa N."/>
            <person name="Shi J."/>
            <person name="Smirnov S."/>
            <person name="Smith C."/>
            <person name="Sougnez C."/>
            <person name="Spencer B."/>
            <person name="Stalker J."/>
            <person name="Stange-thomann N."/>
            <person name="Stavropoulos S."/>
            <person name="Stetson K."/>
            <person name="Stone C."/>
            <person name="Stone S."/>
            <person name="Stubbs M."/>
            <person name="Talamas J."/>
            <person name="Tchuinga P."/>
            <person name="Tenzing P."/>
            <person name="Tesfaye S."/>
            <person name="Theodore J."/>
            <person name="Thoulutsang Y."/>
            <person name="Topham K."/>
            <person name="Towey S."/>
            <person name="Tsamla T."/>
            <person name="Tsomo N."/>
            <person name="Vallee D."/>
            <person name="Vassiliev H."/>
            <person name="Venkataraman V."/>
            <person name="Vinson J."/>
            <person name="Vo A."/>
            <person name="Wade C."/>
            <person name="Wang S."/>
            <person name="Wangchuk T."/>
            <person name="Wangdi T."/>
            <person name="Whittaker C."/>
            <person name="Wilkinson J."/>
            <person name="Wu Y."/>
            <person name="Wyman D."/>
            <person name="Yadav S."/>
            <person name="Yang S."/>
            <person name="Yang X."/>
            <person name="Yeager S."/>
            <person name="Yee E."/>
            <person name="Young G."/>
            <person name="Zainoun J."/>
            <person name="Zembeck L."/>
            <person name="Zimmer A."/>
            <person name="Zody M."/>
            <person name="Lander E."/>
        </authorList>
    </citation>
    <scope>NUCLEOTIDE SEQUENCE [LARGE SCALE GENOMIC DNA]</scope>
</reference>
<sequence length="429" mass="47157">MLSLRNFSQSIRKFPLKNFQRTFKSSARQSSAALQNLRNQLDPELEAIKEAGLWKSERVITTKQGSSIGVENQKGDILNFCANNYLGLSSHPKVIQAGKDALERYGAGLSSVRFICGTQTIHKQLERQIAQFHGREDAILYASCFDANAGIFETLLSNEDAVLSDELNHASIIDGIRLCKANKYRYKHLDLADLEEKLQDSQKFRNRLIVTDGVFSMDGDVAPLPAICDLAEKYNALVFIDECHATGFLGKTGRGTDELLDCQSRVAIINSTLGKALGGAAGGYTTGPQQVIDLLRNRSRPYLFSNSLPPPVVACAMKVFEILNEDSSFVADIQNKTTHFREKMTKAGFKISGDNHPICPVMLGDAKLAGNMANDLLQQGIFVIGFSYPVVAIGKSRIRVQISASHSMEEIDRAIDAFVAVGRSHKVIP</sequence>
<dbReference type="GO" id="GO:0006567">
    <property type="term" value="P:L-threonine catabolic process"/>
    <property type="evidence" value="ECO:0007669"/>
    <property type="project" value="InterPro"/>
</dbReference>
<dbReference type="PANTHER" id="PTHR13693:SF102">
    <property type="entry name" value="2-AMINO-3-KETOBUTYRATE COENZYME A LIGASE, MITOCHONDRIAL"/>
    <property type="match status" value="1"/>
</dbReference>
<dbReference type="InterPro" id="IPR001917">
    <property type="entry name" value="Aminotrans_II_pyridoxalP_BS"/>
</dbReference>
<dbReference type="FunFam" id="3.40.640.10:FF:000006">
    <property type="entry name" value="5-aminolevulinate synthase, mitochondrial"/>
    <property type="match status" value="1"/>
</dbReference>
<dbReference type="Gene3D" id="3.40.640.10">
    <property type="entry name" value="Type I PLP-dependent aspartate aminotransferase-like (Major domain)"/>
    <property type="match status" value="1"/>
</dbReference>
<reference evidence="7" key="3">
    <citation type="submission" date="2025-09" db="UniProtKB">
        <authorList>
            <consortium name="Ensembl"/>
        </authorList>
    </citation>
    <scope>IDENTIFICATION</scope>
</reference>
<dbReference type="Gene3D" id="3.90.1150.10">
    <property type="entry name" value="Aspartate Aminotransferase, domain 1"/>
    <property type="match status" value="1"/>
</dbReference>
<dbReference type="Pfam" id="PF00155">
    <property type="entry name" value="Aminotran_1_2"/>
    <property type="match status" value="1"/>
</dbReference>
<dbReference type="SUPFAM" id="SSF53383">
    <property type="entry name" value="PLP-dependent transferases"/>
    <property type="match status" value="1"/>
</dbReference>
<dbReference type="InParanoid" id="H2ZR85"/>
<dbReference type="AlphaFoldDB" id="H2ZR85"/>
<evidence type="ECO:0000256" key="2">
    <source>
        <dbReference type="ARBA" id="ARBA00008392"/>
    </source>
</evidence>
<dbReference type="InterPro" id="IPR004839">
    <property type="entry name" value="Aminotransferase_I/II_large"/>
</dbReference>
<dbReference type="InterPro" id="IPR015422">
    <property type="entry name" value="PyrdxlP-dep_Trfase_small"/>
</dbReference>
<evidence type="ECO:0000256" key="3">
    <source>
        <dbReference type="ARBA" id="ARBA00022679"/>
    </source>
</evidence>
<dbReference type="GeneTree" id="ENSGT00940000155729"/>
<dbReference type="eggNOG" id="KOG1359">
    <property type="taxonomic scope" value="Eukaryota"/>
</dbReference>
<dbReference type="HOGENOM" id="CLU_015846_11_0_1"/>
<dbReference type="STRING" id="51511.ENSCSAVP00000020101"/>
<dbReference type="Ensembl" id="ENSCSAVT00000020316.1">
    <property type="protein sequence ID" value="ENSCSAVP00000020101.1"/>
    <property type="gene ID" value="ENSCSAVG00000011801.1"/>
</dbReference>
<dbReference type="Proteomes" id="UP000007875">
    <property type="component" value="Unassembled WGS sequence"/>
</dbReference>
<dbReference type="PROSITE" id="PS00599">
    <property type="entry name" value="AA_TRANSFER_CLASS_2"/>
    <property type="match status" value="1"/>
</dbReference>
<evidence type="ECO:0000313" key="8">
    <source>
        <dbReference type="Proteomes" id="UP000007875"/>
    </source>
</evidence>
<dbReference type="HAMAP" id="MF_00985">
    <property type="entry name" value="2am3keto_CoA_ligase"/>
    <property type="match status" value="1"/>
</dbReference>
<evidence type="ECO:0000256" key="1">
    <source>
        <dbReference type="ARBA" id="ARBA00001933"/>
    </source>
</evidence>
<organism evidence="7 8">
    <name type="scientific">Ciona savignyi</name>
    <name type="common">Pacific transparent sea squirt</name>
    <dbReference type="NCBI Taxonomy" id="51511"/>
    <lineage>
        <taxon>Eukaryota</taxon>
        <taxon>Metazoa</taxon>
        <taxon>Chordata</taxon>
        <taxon>Tunicata</taxon>
        <taxon>Ascidiacea</taxon>
        <taxon>Phlebobranchia</taxon>
        <taxon>Cionidae</taxon>
        <taxon>Ciona</taxon>
    </lineage>
</organism>
<keyword evidence="8" id="KW-1185">Reference proteome</keyword>
<dbReference type="GO" id="GO:0030170">
    <property type="term" value="F:pyridoxal phosphate binding"/>
    <property type="evidence" value="ECO:0007669"/>
    <property type="project" value="InterPro"/>
</dbReference>
<dbReference type="OMA" id="GTHEYCD"/>
<dbReference type="InterPro" id="IPR011282">
    <property type="entry name" value="2am3keto_CoA_ligase"/>
</dbReference>
<comment type="similarity">
    <text evidence="2">Belongs to the class-II pyridoxal-phosphate-dependent aminotransferase family.</text>
</comment>
<name>H2ZR85_CIOSA</name>
<dbReference type="FunCoup" id="H2ZR85">
    <property type="interactions" value="12"/>
</dbReference>